<evidence type="ECO:0000313" key="2">
    <source>
        <dbReference type="Proteomes" id="UP000290608"/>
    </source>
</evidence>
<organism evidence="1 2">
    <name type="scientific">Leeuwenhoekiella marinoflava</name>
    <dbReference type="NCBI Taxonomy" id="988"/>
    <lineage>
        <taxon>Bacteria</taxon>
        <taxon>Pseudomonadati</taxon>
        <taxon>Bacteroidota</taxon>
        <taxon>Flavobacteriia</taxon>
        <taxon>Flavobacteriales</taxon>
        <taxon>Flavobacteriaceae</taxon>
        <taxon>Leeuwenhoekiella</taxon>
    </lineage>
</organism>
<reference evidence="1 2" key="1">
    <citation type="submission" date="2018-07" db="EMBL/GenBank/DDBJ databases">
        <title>Leeuwenhoekiella genomics.</title>
        <authorList>
            <person name="Tahon G."/>
            <person name="Willems A."/>
        </authorList>
    </citation>
    <scope>NUCLEOTIDE SEQUENCE [LARGE SCALE GENOMIC DNA]</scope>
    <source>
        <strain evidence="1 2">LMG 1345</strain>
    </source>
</reference>
<dbReference type="EMBL" id="QOVL01000001">
    <property type="protein sequence ID" value="RXG33197.1"/>
    <property type="molecule type" value="Genomic_DNA"/>
</dbReference>
<dbReference type="InterPro" id="IPR005901">
    <property type="entry name" value="GLPGLI"/>
</dbReference>
<protein>
    <submittedName>
        <fullName evidence="1">GLPGLI family protein</fullName>
    </submittedName>
</protein>
<sequence>MTSKTYPQTGIVSFGEIQSMGMGGSYGQDYNAVLVFNKNNSLFITRKDSLEGGHLREHKKFTDSNGKLLAISSVVTNPKGFLYYNDLKSKTLYSRDLGFSYVEDNTIRFNWKILAETKTIGDYTVQKATASFRGRDYTAWFTTKIPLPFGPWKLSGLPGLILEAYDTHKEIYWYFKNIEYPSKQEYLLKKIKAPNNGWITFEEYRKEQIKSFLDSRMAGRMAAENIGASGGADKGMTGYIEIFKID</sequence>
<dbReference type="Proteomes" id="UP000290608">
    <property type="component" value="Unassembled WGS sequence"/>
</dbReference>
<evidence type="ECO:0000313" key="1">
    <source>
        <dbReference type="EMBL" id="RXG33197.1"/>
    </source>
</evidence>
<dbReference type="NCBIfam" id="TIGR01200">
    <property type="entry name" value="GLPGLI"/>
    <property type="match status" value="1"/>
</dbReference>
<dbReference type="AlphaFoldDB" id="A0A4Q0PRI8"/>
<gene>
    <name evidence="1" type="ORF">DSL99_293</name>
</gene>
<accession>A0A4Q0PRI8</accession>
<proteinExistence type="predicted"/>
<comment type="caution">
    <text evidence="1">The sequence shown here is derived from an EMBL/GenBank/DDBJ whole genome shotgun (WGS) entry which is preliminary data.</text>
</comment>
<name>A0A4Q0PRI8_9FLAO</name>
<dbReference type="Pfam" id="PF09697">
    <property type="entry name" value="Porph_ging"/>
    <property type="match status" value="1"/>
</dbReference>
<dbReference type="STRING" id="1122159.SAMN02745246_00351"/>